<accession>A0A3T0EAQ3</accession>
<comment type="cofactor">
    <cofactor evidence="1">
        <name>Ca(2+)</name>
        <dbReference type="ChEBI" id="CHEBI:29108"/>
    </cofactor>
</comment>
<evidence type="ECO:0000256" key="3">
    <source>
        <dbReference type="ARBA" id="ARBA00001936"/>
    </source>
</evidence>
<protein>
    <submittedName>
        <fullName evidence="9">L-threonine ammonia-lyase</fullName>
    </submittedName>
</protein>
<evidence type="ECO:0000256" key="6">
    <source>
        <dbReference type="ARBA" id="ARBA00022842"/>
    </source>
</evidence>
<evidence type="ECO:0000256" key="1">
    <source>
        <dbReference type="ARBA" id="ARBA00001913"/>
    </source>
</evidence>
<comment type="cofactor">
    <cofactor evidence="3">
        <name>Mn(2+)</name>
        <dbReference type="ChEBI" id="CHEBI:29035"/>
    </cofactor>
</comment>
<dbReference type="EMBL" id="CP018911">
    <property type="protein sequence ID" value="AZU04236.1"/>
    <property type="molecule type" value="Genomic_DNA"/>
</dbReference>
<dbReference type="Pfam" id="PF00291">
    <property type="entry name" value="PALP"/>
    <property type="match status" value="1"/>
</dbReference>
<dbReference type="InterPro" id="IPR000634">
    <property type="entry name" value="Ser/Thr_deHydtase_PyrdxlP-BS"/>
</dbReference>
<dbReference type="FunFam" id="3.40.50.1100:FF:000005">
    <property type="entry name" value="Threonine dehydratase catabolic"/>
    <property type="match status" value="1"/>
</dbReference>
<reference evidence="9 10" key="1">
    <citation type="submission" date="2016-12" db="EMBL/GenBank/DDBJ databases">
        <title>The genome of dimorphic prosthecate Glycocaulis alkaliphilus 6b-8t, isolated from crude oil dictates its adaptability in petroleum environments.</title>
        <authorList>
            <person name="Wu X.-L."/>
            <person name="Geng S."/>
        </authorList>
    </citation>
    <scope>NUCLEOTIDE SEQUENCE [LARGE SCALE GENOMIC DNA]</scope>
    <source>
        <strain evidence="9 10">6B-8</strain>
    </source>
</reference>
<evidence type="ECO:0000256" key="7">
    <source>
        <dbReference type="ARBA" id="ARBA00022898"/>
    </source>
</evidence>
<dbReference type="GO" id="GO:0030170">
    <property type="term" value="F:pyridoxal phosphate binding"/>
    <property type="evidence" value="ECO:0007669"/>
    <property type="project" value="InterPro"/>
</dbReference>
<evidence type="ECO:0000313" key="9">
    <source>
        <dbReference type="EMBL" id="AZU04236.1"/>
    </source>
</evidence>
<evidence type="ECO:0000313" key="10">
    <source>
        <dbReference type="Proteomes" id="UP000286954"/>
    </source>
</evidence>
<sequence length="330" mass="34197">MHLPGFSDVLQAAARLEGLAVRTPLLWSPALDEAAGGRVLVKAECLQRTGSFKFRGAYNAISLIPDADRPRGVVAFSSGNHAQGIAEAAKLFGIPATIVMPADAPSIKAEGVRARGGHVVTYDRASEDREAISRRLCEETGATLIGSFDHFGVIAGQGTCGLEITHQLEERGETADQLVCCVGGGGLLAGINLALAEKAPDIDVYGAEPEGFDDHARSLASGQRESNLQSSGSLQDALLSHAPGEMTFPINQPRLKGVGVVSDEEAMAAIAFAWQHLKIVLEPGGACALAAVLSGRIDAKGRTTIVVATGGNVDAAVFGRAIGGALLETR</sequence>
<dbReference type="RefSeq" id="WP_127567022.1">
    <property type="nucleotide sequence ID" value="NZ_BMFB01000003.1"/>
</dbReference>
<dbReference type="CDD" id="cd01562">
    <property type="entry name" value="Thr-dehyd"/>
    <property type="match status" value="1"/>
</dbReference>
<dbReference type="InterPro" id="IPR036052">
    <property type="entry name" value="TrpB-like_PALP_sf"/>
</dbReference>
<dbReference type="SUPFAM" id="SSF53686">
    <property type="entry name" value="Tryptophan synthase beta subunit-like PLP-dependent enzymes"/>
    <property type="match status" value="1"/>
</dbReference>
<dbReference type="OrthoDB" id="9811476at2"/>
<comment type="cofactor">
    <cofactor evidence="2">
        <name>pyridoxal 5'-phosphate</name>
        <dbReference type="ChEBI" id="CHEBI:597326"/>
    </cofactor>
</comment>
<dbReference type="GO" id="GO:0070179">
    <property type="term" value="P:D-serine biosynthetic process"/>
    <property type="evidence" value="ECO:0007669"/>
    <property type="project" value="TreeGrafter"/>
</dbReference>
<dbReference type="GO" id="GO:0003941">
    <property type="term" value="F:L-serine ammonia-lyase activity"/>
    <property type="evidence" value="ECO:0007669"/>
    <property type="project" value="TreeGrafter"/>
</dbReference>
<evidence type="ECO:0000256" key="2">
    <source>
        <dbReference type="ARBA" id="ARBA00001933"/>
    </source>
</evidence>
<keyword evidence="7" id="KW-0663">Pyridoxal phosphate</keyword>
<name>A0A3T0EAQ3_9PROT</name>
<evidence type="ECO:0000256" key="5">
    <source>
        <dbReference type="ARBA" id="ARBA00010869"/>
    </source>
</evidence>
<keyword evidence="6" id="KW-0460">Magnesium</keyword>
<evidence type="ECO:0000256" key="4">
    <source>
        <dbReference type="ARBA" id="ARBA00001946"/>
    </source>
</evidence>
<dbReference type="Proteomes" id="UP000286954">
    <property type="component" value="Chromosome"/>
</dbReference>
<dbReference type="AlphaFoldDB" id="A0A3T0EAQ3"/>
<evidence type="ECO:0000256" key="8">
    <source>
        <dbReference type="ARBA" id="ARBA00023239"/>
    </source>
</evidence>
<dbReference type="GO" id="GO:0030378">
    <property type="term" value="F:serine racemase activity"/>
    <property type="evidence" value="ECO:0007669"/>
    <property type="project" value="TreeGrafter"/>
</dbReference>
<organism evidence="9 10">
    <name type="scientific">Glycocaulis alkaliphilus</name>
    <dbReference type="NCBI Taxonomy" id="1434191"/>
    <lineage>
        <taxon>Bacteria</taxon>
        <taxon>Pseudomonadati</taxon>
        <taxon>Pseudomonadota</taxon>
        <taxon>Alphaproteobacteria</taxon>
        <taxon>Maricaulales</taxon>
        <taxon>Maricaulaceae</taxon>
        <taxon>Glycocaulis</taxon>
    </lineage>
</organism>
<comment type="cofactor">
    <cofactor evidence="4">
        <name>Mg(2+)</name>
        <dbReference type="ChEBI" id="CHEBI:18420"/>
    </cofactor>
</comment>
<gene>
    <name evidence="9" type="ORF">X907_1705</name>
</gene>
<keyword evidence="8 9" id="KW-0456">Lyase</keyword>
<dbReference type="GO" id="GO:0005524">
    <property type="term" value="F:ATP binding"/>
    <property type="evidence" value="ECO:0007669"/>
    <property type="project" value="TreeGrafter"/>
</dbReference>
<dbReference type="InterPro" id="IPR001926">
    <property type="entry name" value="TrpB-like_PALP"/>
</dbReference>
<dbReference type="PROSITE" id="PS00165">
    <property type="entry name" value="DEHYDRATASE_SER_THR"/>
    <property type="match status" value="1"/>
</dbReference>
<proteinExistence type="inferred from homology"/>
<dbReference type="KEGG" id="gak:X907_1705"/>
<dbReference type="Gene3D" id="3.40.50.1100">
    <property type="match status" value="2"/>
</dbReference>
<keyword evidence="10" id="KW-1185">Reference proteome</keyword>
<dbReference type="PANTHER" id="PTHR43050">
    <property type="entry name" value="SERINE / THREONINE RACEMASE FAMILY MEMBER"/>
    <property type="match status" value="1"/>
</dbReference>
<dbReference type="GO" id="GO:0000287">
    <property type="term" value="F:magnesium ion binding"/>
    <property type="evidence" value="ECO:0007669"/>
    <property type="project" value="TreeGrafter"/>
</dbReference>
<dbReference type="PANTHER" id="PTHR43050:SF1">
    <property type="entry name" value="SERINE RACEMASE"/>
    <property type="match status" value="1"/>
</dbReference>
<comment type="similarity">
    <text evidence="5">Belongs to the serine/threonine dehydratase family.</text>
</comment>
<dbReference type="GO" id="GO:0018114">
    <property type="term" value="F:threonine racemase activity"/>
    <property type="evidence" value="ECO:0007669"/>
    <property type="project" value="TreeGrafter"/>
</dbReference>